<sequence>MFRTHRFNADARFAIGVETRHVTQHQPQFAGCLQTLHHLFIQRVAVFEKVIDRPFFTVRRHQRFYTHLIRLDVVSRLARQNHQLTHDIFSGKIDARIGFGQPLLPGLIHQIGERHRTVKLQEQPG</sequence>
<dbReference type="AlphaFoldDB" id="A0A655C2H1"/>
<evidence type="ECO:0000313" key="2">
    <source>
        <dbReference type="Proteomes" id="UP000042394"/>
    </source>
</evidence>
<gene>
    <name evidence="1" type="ORF">ERS008207_01373</name>
</gene>
<protein>
    <submittedName>
        <fullName evidence="1">Uncharacterized protein</fullName>
    </submittedName>
</protein>
<name>A0A655C2H1_SALET</name>
<dbReference type="EMBL" id="CQPD01000011">
    <property type="protein sequence ID" value="CNT92975.1"/>
    <property type="molecule type" value="Genomic_DNA"/>
</dbReference>
<organism evidence="1 2">
    <name type="scientific">Salmonella enterica subsp. enterica serovar Bovismorbificans</name>
    <dbReference type="NCBI Taxonomy" id="58097"/>
    <lineage>
        <taxon>Bacteria</taxon>
        <taxon>Pseudomonadati</taxon>
        <taxon>Pseudomonadota</taxon>
        <taxon>Gammaproteobacteria</taxon>
        <taxon>Enterobacterales</taxon>
        <taxon>Enterobacteriaceae</taxon>
        <taxon>Salmonella</taxon>
    </lineage>
</organism>
<reference evidence="1 2" key="1">
    <citation type="submission" date="2015-03" db="EMBL/GenBank/DDBJ databases">
        <authorList>
            <consortium name="Pathogen Informatics"/>
        </authorList>
    </citation>
    <scope>NUCLEOTIDE SEQUENCE [LARGE SCALE GENOMIC DNA]</scope>
    <source>
        <strain evidence="1 2">D4891</strain>
    </source>
</reference>
<evidence type="ECO:0000313" key="1">
    <source>
        <dbReference type="EMBL" id="CNT92975.1"/>
    </source>
</evidence>
<dbReference type="Proteomes" id="UP000042394">
    <property type="component" value="Unassembled WGS sequence"/>
</dbReference>
<accession>A0A655C2H1</accession>
<proteinExistence type="predicted"/>